<evidence type="ECO:0000313" key="3">
    <source>
        <dbReference type="EMBL" id="EEN82750.1"/>
    </source>
</evidence>
<comment type="caution">
    <text evidence="3">The sequence shown here is derived from an EMBL/GenBank/DDBJ whole genome shotgun (WGS) entry which is preliminary data.</text>
</comment>
<reference evidence="3 4" key="1">
    <citation type="submission" date="2009-04" db="EMBL/GenBank/DDBJ databases">
        <authorList>
            <person name="Sebastian Y."/>
            <person name="Madupu R."/>
            <person name="Durkin A.S."/>
            <person name="Torralba M."/>
            <person name="Methe B."/>
            <person name="Sutton G.G."/>
            <person name="Strausberg R.L."/>
            <person name="Nelson K.E."/>
        </authorList>
    </citation>
    <scope>NUCLEOTIDE SEQUENCE [LARGE SCALE GENOMIC DNA]</scope>
    <source>
        <strain evidence="4">ATCC 35406 / BCRC 14492 / JCM 8526 / NCTC 13058 / HG 370</strain>
    </source>
</reference>
<dbReference type="GeneID" id="93365335"/>
<organism evidence="3 4">
    <name type="scientific">Porphyromonas endodontalis (strain ATCC 35406 / DSM 24491 / JCM 8526 / CCUG 16442 / BCRC 14492 / NCTC 13058 / HG 370)</name>
    <name type="common">Bacteroides endodontalis</name>
    <dbReference type="NCBI Taxonomy" id="553175"/>
    <lineage>
        <taxon>Bacteria</taxon>
        <taxon>Pseudomonadati</taxon>
        <taxon>Bacteroidota</taxon>
        <taxon>Bacteroidia</taxon>
        <taxon>Bacteroidales</taxon>
        <taxon>Porphyromonadaceae</taxon>
        <taxon>Porphyromonas</taxon>
    </lineage>
</organism>
<keyword evidence="2" id="KW-1133">Transmembrane helix</keyword>
<accession>C3JAV8</accession>
<feature type="transmembrane region" description="Helical" evidence="2">
    <location>
        <begin position="6"/>
        <end position="26"/>
    </location>
</feature>
<dbReference type="AlphaFoldDB" id="C3JAV8"/>
<dbReference type="RefSeq" id="WP_004333661.1">
    <property type="nucleotide sequence ID" value="NZ_ACNN01000020.1"/>
</dbReference>
<keyword evidence="4" id="KW-1185">Reference proteome</keyword>
<protein>
    <recommendedName>
        <fullName evidence="5">DUF4834 domain-containing protein</fullName>
    </recommendedName>
</protein>
<proteinExistence type="predicted"/>
<feature type="region of interest" description="Disordered" evidence="1">
    <location>
        <begin position="34"/>
        <end position="63"/>
    </location>
</feature>
<dbReference type="Proteomes" id="UP000004295">
    <property type="component" value="Unassembled WGS sequence"/>
</dbReference>
<sequence length="88" mass="10485">MTFFLIILLIGILFYLFRIQILKWFLRRAGMYNASQEASRSQKRRGEREPHRSPGEKVDITTVDKRKFDKGQGEYVDFTEEKNTNPEQ</sequence>
<keyword evidence="2" id="KW-0812">Transmembrane</keyword>
<evidence type="ECO:0000256" key="2">
    <source>
        <dbReference type="SAM" id="Phobius"/>
    </source>
</evidence>
<dbReference type="STRING" id="553175.POREN0001_0350"/>
<gene>
    <name evidence="3" type="ORF">POREN0001_0350</name>
</gene>
<evidence type="ECO:0000256" key="1">
    <source>
        <dbReference type="SAM" id="MobiDB-lite"/>
    </source>
</evidence>
<name>C3JAV8_POREA</name>
<evidence type="ECO:0000313" key="4">
    <source>
        <dbReference type="Proteomes" id="UP000004295"/>
    </source>
</evidence>
<keyword evidence="2" id="KW-0472">Membrane</keyword>
<feature type="compositionally biased region" description="Basic and acidic residues" evidence="1">
    <location>
        <begin position="44"/>
        <end position="63"/>
    </location>
</feature>
<evidence type="ECO:0008006" key="5">
    <source>
        <dbReference type="Google" id="ProtNLM"/>
    </source>
</evidence>
<dbReference type="EMBL" id="ACNN01000020">
    <property type="protein sequence ID" value="EEN82750.1"/>
    <property type="molecule type" value="Genomic_DNA"/>
</dbReference>